<evidence type="ECO:0000313" key="2">
    <source>
        <dbReference type="Proteomes" id="UP000199233"/>
    </source>
</evidence>
<keyword evidence="2" id="KW-1185">Reference proteome</keyword>
<evidence type="ECO:0000313" key="1">
    <source>
        <dbReference type="EMBL" id="SEQ52043.1"/>
    </source>
</evidence>
<dbReference type="EMBL" id="FOFS01000007">
    <property type="protein sequence ID" value="SEQ52043.1"/>
    <property type="molecule type" value="Genomic_DNA"/>
</dbReference>
<dbReference type="RefSeq" id="WP_093285518.1">
    <property type="nucleotide sequence ID" value="NZ_FOFS01000007.1"/>
</dbReference>
<sequence length="103" mass="12412">MSSDEIEFFFSDAARALDEEILRLEERRQMLHEKLGAEQIERLQALFEQRLDREEGIEVRNSLAYWERKLLWTWARLAKLHALRRDVGRSAMKHLNTNRQDDD</sequence>
<protein>
    <submittedName>
        <fullName evidence="1">Uncharacterized protein</fullName>
    </submittedName>
</protein>
<dbReference type="STRING" id="489703.SAMN04488038_107156"/>
<organism evidence="1 2">
    <name type="scientific">Solimonas aquatica</name>
    <dbReference type="NCBI Taxonomy" id="489703"/>
    <lineage>
        <taxon>Bacteria</taxon>
        <taxon>Pseudomonadati</taxon>
        <taxon>Pseudomonadota</taxon>
        <taxon>Gammaproteobacteria</taxon>
        <taxon>Nevskiales</taxon>
        <taxon>Nevskiaceae</taxon>
        <taxon>Solimonas</taxon>
    </lineage>
</organism>
<dbReference type="Proteomes" id="UP000199233">
    <property type="component" value="Unassembled WGS sequence"/>
</dbReference>
<gene>
    <name evidence="1" type="ORF">SAMN04488038_107156</name>
</gene>
<reference evidence="1 2" key="1">
    <citation type="submission" date="2016-10" db="EMBL/GenBank/DDBJ databases">
        <authorList>
            <person name="de Groot N.N."/>
        </authorList>
    </citation>
    <scope>NUCLEOTIDE SEQUENCE [LARGE SCALE GENOMIC DNA]</scope>
    <source>
        <strain evidence="1 2">DSM 25927</strain>
    </source>
</reference>
<name>A0A1H9GPS1_9GAMM</name>
<accession>A0A1H9GPS1</accession>
<dbReference type="AlphaFoldDB" id="A0A1H9GPS1"/>
<proteinExistence type="predicted"/>